<protein>
    <submittedName>
        <fullName evidence="2">Uncharacterized protein</fullName>
    </submittedName>
</protein>
<accession>A0AC35F067</accession>
<name>A0AC35F067_9BILA</name>
<reference evidence="2" key="1">
    <citation type="submission" date="2022-11" db="UniProtKB">
        <authorList>
            <consortium name="WormBaseParasite"/>
        </authorList>
    </citation>
    <scope>IDENTIFICATION</scope>
</reference>
<organism evidence="1 2">
    <name type="scientific">Panagrolaimus sp. PS1159</name>
    <dbReference type="NCBI Taxonomy" id="55785"/>
    <lineage>
        <taxon>Eukaryota</taxon>
        <taxon>Metazoa</taxon>
        <taxon>Ecdysozoa</taxon>
        <taxon>Nematoda</taxon>
        <taxon>Chromadorea</taxon>
        <taxon>Rhabditida</taxon>
        <taxon>Tylenchina</taxon>
        <taxon>Panagrolaimomorpha</taxon>
        <taxon>Panagrolaimoidea</taxon>
        <taxon>Panagrolaimidae</taxon>
        <taxon>Panagrolaimus</taxon>
    </lineage>
</organism>
<evidence type="ECO:0000313" key="2">
    <source>
        <dbReference type="WBParaSite" id="PS1159_v2.g12488.t1"/>
    </source>
</evidence>
<dbReference type="Proteomes" id="UP000887580">
    <property type="component" value="Unplaced"/>
</dbReference>
<sequence length="113" mass="12776">MKLILRFGIAFISFTSIISSLQLSCYEGKQRWEEPMINNVTLVNCKSGSKCCFMISSLDGTDYGCYNDCPKHDNILSCGPDPKLGIQDIHFCYCKTHLDANCRPYLGDLKIKH</sequence>
<evidence type="ECO:0000313" key="1">
    <source>
        <dbReference type="Proteomes" id="UP000887580"/>
    </source>
</evidence>
<proteinExistence type="predicted"/>
<dbReference type="WBParaSite" id="PS1159_v2.g12488.t1">
    <property type="protein sequence ID" value="PS1159_v2.g12488.t1"/>
    <property type="gene ID" value="PS1159_v2.g12488"/>
</dbReference>